<evidence type="ECO:0000256" key="2">
    <source>
        <dbReference type="ARBA" id="ARBA00023125"/>
    </source>
</evidence>
<keyword evidence="8" id="KW-1185">Reference proteome</keyword>
<dbReference type="PANTHER" id="PTHR30136:SF39">
    <property type="entry name" value="TRANSCRIPTIONAL REGULATORY PROTEIN"/>
    <property type="match status" value="1"/>
</dbReference>
<evidence type="ECO:0000259" key="6">
    <source>
        <dbReference type="PROSITE" id="PS51078"/>
    </source>
</evidence>
<comment type="caution">
    <text evidence="7">The sequence shown here is derived from an EMBL/GenBank/DDBJ whole genome shotgun (WGS) entry which is preliminary data.</text>
</comment>
<protein>
    <submittedName>
        <fullName evidence="7">IclR family transcriptional regulator</fullName>
    </submittedName>
</protein>
<keyword evidence="3" id="KW-0804">Transcription</keyword>
<dbReference type="Pfam" id="PF09339">
    <property type="entry name" value="HTH_IclR"/>
    <property type="match status" value="1"/>
</dbReference>
<dbReference type="PANTHER" id="PTHR30136">
    <property type="entry name" value="HELIX-TURN-HELIX TRANSCRIPTIONAL REGULATOR, ICLR FAMILY"/>
    <property type="match status" value="1"/>
</dbReference>
<feature type="region of interest" description="Disordered" evidence="4">
    <location>
        <begin position="1"/>
        <end position="44"/>
    </location>
</feature>
<dbReference type="Pfam" id="PF01614">
    <property type="entry name" value="IclR_C"/>
    <property type="match status" value="1"/>
</dbReference>
<dbReference type="InterPro" id="IPR005471">
    <property type="entry name" value="Tscrpt_reg_IclR_N"/>
</dbReference>
<keyword evidence="2" id="KW-0238">DNA-binding</keyword>
<dbReference type="Gene3D" id="3.30.450.40">
    <property type="match status" value="2"/>
</dbReference>
<accession>A0ABT3ZJA7</accession>
<evidence type="ECO:0000256" key="4">
    <source>
        <dbReference type="SAM" id="MobiDB-lite"/>
    </source>
</evidence>
<keyword evidence="1" id="KW-0805">Transcription regulation</keyword>
<dbReference type="InterPro" id="IPR036390">
    <property type="entry name" value="WH_DNA-bd_sf"/>
</dbReference>
<evidence type="ECO:0000259" key="5">
    <source>
        <dbReference type="PROSITE" id="PS51077"/>
    </source>
</evidence>
<dbReference type="InterPro" id="IPR050707">
    <property type="entry name" value="HTH_MetabolicPath_Reg"/>
</dbReference>
<dbReference type="InterPro" id="IPR014757">
    <property type="entry name" value="Tscrpt_reg_IclR_C"/>
</dbReference>
<dbReference type="PROSITE" id="PS51078">
    <property type="entry name" value="ICLR_ED"/>
    <property type="match status" value="1"/>
</dbReference>
<feature type="domain" description="HTH iclR-type" evidence="5">
    <location>
        <begin position="50"/>
        <end position="111"/>
    </location>
</feature>
<organism evidence="7 8">
    <name type="scientific">Robbsia betulipollinis</name>
    <dbReference type="NCBI Taxonomy" id="2981849"/>
    <lineage>
        <taxon>Bacteria</taxon>
        <taxon>Pseudomonadati</taxon>
        <taxon>Pseudomonadota</taxon>
        <taxon>Betaproteobacteria</taxon>
        <taxon>Burkholderiales</taxon>
        <taxon>Burkholderiaceae</taxon>
        <taxon>Robbsia</taxon>
    </lineage>
</organism>
<dbReference type="InterPro" id="IPR036388">
    <property type="entry name" value="WH-like_DNA-bd_sf"/>
</dbReference>
<dbReference type="InterPro" id="IPR029016">
    <property type="entry name" value="GAF-like_dom_sf"/>
</dbReference>
<gene>
    <name evidence="7" type="ORF">OVY01_02195</name>
</gene>
<dbReference type="EMBL" id="JAPMXC010000001">
    <property type="protein sequence ID" value="MCY0386073.1"/>
    <property type="molecule type" value="Genomic_DNA"/>
</dbReference>
<name>A0ABT3ZJA7_9BURK</name>
<proteinExistence type="predicted"/>
<feature type="compositionally biased region" description="Low complexity" evidence="4">
    <location>
        <begin position="31"/>
        <end position="44"/>
    </location>
</feature>
<evidence type="ECO:0000313" key="7">
    <source>
        <dbReference type="EMBL" id="MCY0386073.1"/>
    </source>
</evidence>
<dbReference type="SMART" id="SM00346">
    <property type="entry name" value="HTH_ICLR"/>
    <property type="match status" value="1"/>
</dbReference>
<feature type="compositionally biased region" description="Polar residues" evidence="4">
    <location>
        <begin position="1"/>
        <end position="14"/>
    </location>
</feature>
<evidence type="ECO:0000256" key="1">
    <source>
        <dbReference type="ARBA" id="ARBA00023015"/>
    </source>
</evidence>
<sequence length="282" mass="29971">MKSSQPGARPTSSDAPRRAPAKNRGTGRHLTPATPDAVPAPANAADSSGVAVLDRACAILQAFQPDDDGLTLAELAARTTLYKSTLLRLADSLIHHRLLVRFEDGRYRIGPACFALGALYQRSLKLGDILLPLMRELAELSGESAAFYVRDRDMRVCLHRVDSRHAVRFHVREGDVLPLGSGSGGLTLLAFAGESGERYARIRTAGYCVSVGERDRDTAGISAPVFGVGQALRGVLTLAGPSSRVDQAFADRVLDGFLSIAARSSEALGGDAAPLRDAIGRR</sequence>
<dbReference type="Gene3D" id="1.10.10.10">
    <property type="entry name" value="Winged helix-like DNA-binding domain superfamily/Winged helix DNA-binding domain"/>
    <property type="match status" value="1"/>
</dbReference>
<feature type="domain" description="IclR-ED" evidence="6">
    <location>
        <begin position="112"/>
        <end position="270"/>
    </location>
</feature>
<dbReference type="SUPFAM" id="SSF55781">
    <property type="entry name" value="GAF domain-like"/>
    <property type="match status" value="1"/>
</dbReference>
<dbReference type="Proteomes" id="UP001082899">
    <property type="component" value="Unassembled WGS sequence"/>
</dbReference>
<dbReference type="PROSITE" id="PS51077">
    <property type="entry name" value="HTH_ICLR"/>
    <property type="match status" value="1"/>
</dbReference>
<evidence type="ECO:0000256" key="3">
    <source>
        <dbReference type="ARBA" id="ARBA00023163"/>
    </source>
</evidence>
<evidence type="ECO:0000313" key="8">
    <source>
        <dbReference type="Proteomes" id="UP001082899"/>
    </source>
</evidence>
<reference evidence="7" key="1">
    <citation type="submission" date="2022-11" db="EMBL/GenBank/DDBJ databases">
        <title>Robbsia betulipollinis sp. nov., isolated from pollen of birch (Betula pendula).</title>
        <authorList>
            <person name="Shi H."/>
            <person name="Ambika Manirajan B."/>
            <person name="Ratering S."/>
            <person name="Geissler-Plaum R."/>
            <person name="Schnell S."/>
        </authorList>
    </citation>
    <scope>NUCLEOTIDE SEQUENCE</scope>
    <source>
        <strain evidence="7">Bb-Pol-6</strain>
    </source>
</reference>
<dbReference type="RefSeq" id="WP_267845308.1">
    <property type="nucleotide sequence ID" value="NZ_JAPMXC010000001.1"/>
</dbReference>
<dbReference type="SUPFAM" id="SSF46785">
    <property type="entry name" value="Winged helix' DNA-binding domain"/>
    <property type="match status" value="1"/>
</dbReference>